<dbReference type="GO" id="GO:0004129">
    <property type="term" value="F:cytochrome-c oxidase activity"/>
    <property type="evidence" value="ECO:0007669"/>
    <property type="project" value="UniProtKB-EC"/>
</dbReference>
<evidence type="ECO:0000256" key="6">
    <source>
        <dbReference type="ARBA" id="ARBA00022448"/>
    </source>
</evidence>
<keyword evidence="10" id="KW-1278">Translocase</keyword>
<keyword evidence="14 17" id="KW-0472">Membrane</keyword>
<comment type="subcellular location">
    <subcellularLocation>
        <location evidence="2">Membrane</location>
        <topology evidence="2">Multi-pass membrane protein</topology>
    </subcellularLocation>
</comment>
<proteinExistence type="inferred from homology"/>
<dbReference type="PANTHER" id="PTHR22888:SF9">
    <property type="entry name" value="CYTOCHROME C OXIDASE SUBUNIT 2"/>
    <property type="match status" value="1"/>
</dbReference>
<feature type="domain" description="Cytochrome oxidase subunit II transmembrane region profile" evidence="19">
    <location>
        <begin position="1"/>
        <end position="93"/>
    </location>
</feature>
<keyword evidence="20" id="KW-0560">Oxidoreductase</keyword>
<keyword evidence="20" id="KW-0496">Mitochondrion</keyword>
<dbReference type="PRINTS" id="PR01166">
    <property type="entry name" value="CYCOXIDASEII"/>
</dbReference>
<dbReference type="InterPro" id="IPR008972">
    <property type="entry name" value="Cupredoxin"/>
</dbReference>
<evidence type="ECO:0000256" key="4">
    <source>
        <dbReference type="ARBA" id="ARBA00012949"/>
    </source>
</evidence>
<name>A0A140CUT5_9METZ</name>
<organism evidence="20">
    <name type="scientific">Petrobiona massiliana</name>
    <dbReference type="NCBI Taxonomy" id="68578"/>
    <lineage>
        <taxon>Eukaryota</taxon>
        <taxon>Metazoa</taxon>
        <taxon>Porifera</taxon>
        <taxon>Calcarea</taxon>
        <taxon>Calcaronea</taxon>
        <taxon>Baerida</taxon>
        <taxon>Petrobionidae</taxon>
        <taxon>Petrobiona</taxon>
    </lineage>
</organism>
<dbReference type="PROSITE" id="PS50999">
    <property type="entry name" value="COX2_TM"/>
    <property type="match status" value="1"/>
</dbReference>
<feature type="transmembrane region" description="Helical" evidence="17">
    <location>
        <begin position="27"/>
        <end position="49"/>
    </location>
</feature>
<geneLocation type="mitochondrion" evidence="20"/>
<accession>A0A140CUT5</accession>
<dbReference type="Gene3D" id="1.10.287.90">
    <property type="match status" value="1"/>
</dbReference>
<evidence type="ECO:0000259" key="18">
    <source>
        <dbReference type="PROSITE" id="PS50857"/>
    </source>
</evidence>
<evidence type="ECO:0000256" key="17">
    <source>
        <dbReference type="SAM" id="Phobius"/>
    </source>
</evidence>
<evidence type="ECO:0000256" key="3">
    <source>
        <dbReference type="ARBA" id="ARBA00007866"/>
    </source>
</evidence>
<dbReference type="InterPro" id="IPR002429">
    <property type="entry name" value="CcO_II-like_C"/>
</dbReference>
<evidence type="ECO:0000256" key="10">
    <source>
        <dbReference type="ARBA" id="ARBA00022967"/>
    </source>
</evidence>
<evidence type="ECO:0000256" key="11">
    <source>
        <dbReference type="ARBA" id="ARBA00022982"/>
    </source>
</evidence>
<evidence type="ECO:0000259" key="19">
    <source>
        <dbReference type="PROSITE" id="PS50999"/>
    </source>
</evidence>
<keyword evidence="8 17" id="KW-0812">Transmembrane</keyword>
<dbReference type="Gene3D" id="2.60.40.420">
    <property type="entry name" value="Cupredoxins - blue copper proteins"/>
    <property type="match status" value="1"/>
</dbReference>
<dbReference type="InterPro" id="IPR036257">
    <property type="entry name" value="Cyt_c_oxidase_su2_TM_sf"/>
</dbReference>
<evidence type="ECO:0000256" key="14">
    <source>
        <dbReference type="ARBA" id="ARBA00023136"/>
    </source>
</evidence>
<evidence type="ECO:0000256" key="16">
    <source>
        <dbReference type="ARBA" id="ARBA00049512"/>
    </source>
</evidence>
<evidence type="ECO:0000256" key="9">
    <source>
        <dbReference type="ARBA" id="ARBA00022842"/>
    </source>
</evidence>
<protein>
    <recommendedName>
        <fullName evidence="5">Cytochrome c oxidase subunit 2</fullName>
        <ecNumber evidence="4">7.1.1.9</ecNumber>
    </recommendedName>
    <alternativeName>
        <fullName evidence="15">Cytochrome c oxidase polypeptide II</fullName>
    </alternativeName>
</protein>
<dbReference type="GO" id="GO:0016491">
    <property type="term" value="F:oxidoreductase activity"/>
    <property type="evidence" value="ECO:0007669"/>
    <property type="project" value="UniProtKB-KW"/>
</dbReference>
<comment type="similarity">
    <text evidence="3">Belongs to the cytochrome c oxidase subunit 2 family.</text>
</comment>
<keyword evidence="6" id="KW-0813">Transport</keyword>
<evidence type="ECO:0000256" key="1">
    <source>
        <dbReference type="ARBA" id="ARBA00001935"/>
    </source>
</evidence>
<evidence type="ECO:0000256" key="2">
    <source>
        <dbReference type="ARBA" id="ARBA00004141"/>
    </source>
</evidence>
<keyword evidence="12 17" id="KW-1133">Transmembrane helix</keyword>
<dbReference type="GO" id="GO:0016020">
    <property type="term" value="C:membrane"/>
    <property type="evidence" value="ECO:0007669"/>
    <property type="project" value="UniProtKB-SubCell"/>
</dbReference>
<dbReference type="EC" id="7.1.1.9" evidence="4"/>
<sequence>MKFNSSLRMHSYTGRMMFLSIRMVNQIMLLLVMVRMVVLSIRMVGYLVWTAGSNKYCSEDWTLELCWTIRMIFRMIKLSLPSLRLLYLQEERFASRMTARIIRMQWFWEYDYPTKGVERSVILGTDEVSRMQRRLGRMSRMLFLPVGVRTRLLVTSADVLHAFSLPECNVKVDAVPGRLNSRMLFLSRPGFFYGQCSELCGRMMTFIPILVIGLPVEFF</sequence>
<evidence type="ECO:0000313" key="20">
    <source>
        <dbReference type="EMBL" id="AMJ16565.1"/>
    </source>
</evidence>
<dbReference type="GO" id="GO:0005507">
    <property type="term" value="F:copper ion binding"/>
    <property type="evidence" value="ECO:0007669"/>
    <property type="project" value="InterPro"/>
</dbReference>
<evidence type="ECO:0000256" key="8">
    <source>
        <dbReference type="ARBA" id="ARBA00022692"/>
    </source>
</evidence>
<dbReference type="PROSITE" id="PS50857">
    <property type="entry name" value="COX2_CUA"/>
    <property type="match status" value="1"/>
</dbReference>
<evidence type="ECO:0000256" key="13">
    <source>
        <dbReference type="ARBA" id="ARBA00023008"/>
    </source>
</evidence>
<dbReference type="Pfam" id="PF00116">
    <property type="entry name" value="COX2"/>
    <property type="match status" value="1"/>
</dbReference>
<evidence type="ECO:0000256" key="5">
    <source>
        <dbReference type="ARBA" id="ARBA00015946"/>
    </source>
</evidence>
<dbReference type="SUPFAM" id="SSF49503">
    <property type="entry name" value="Cupredoxins"/>
    <property type="match status" value="1"/>
</dbReference>
<dbReference type="PANTHER" id="PTHR22888">
    <property type="entry name" value="CYTOCHROME C OXIDASE, SUBUNIT II"/>
    <property type="match status" value="1"/>
</dbReference>
<dbReference type="EMBL" id="KT997986">
    <property type="protein sequence ID" value="AMJ16565.1"/>
    <property type="molecule type" value="Genomic_DNA"/>
</dbReference>
<dbReference type="AlphaFoldDB" id="A0A140CUT5"/>
<comment type="cofactor">
    <cofactor evidence="1">
        <name>Cu cation</name>
        <dbReference type="ChEBI" id="CHEBI:23378"/>
    </cofactor>
</comment>
<comment type="catalytic activity">
    <reaction evidence="16">
        <text>4 Fe(II)-[cytochrome c] + O2 + 8 H(+)(in) = 4 Fe(III)-[cytochrome c] + 2 H2O + 4 H(+)(out)</text>
        <dbReference type="Rhea" id="RHEA:11436"/>
        <dbReference type="Rhea" id="RHEA-COMP:10350"/>
        <dbReference type="Rhea" id="RHEA-COMP:14399"/>
        <dbReference type="ChEBI" id="CHEBI:15377"/>
        <dbReference type="ChEBI" id="CHEBI:15378"/>
        <dbReference type="ChEBI" id="CHEBI:15379"/>
        <dbReference type="ChEBI" id="CHEBI:29033"/>
        <dbReference type="ChEBI" id="CHEBI:29034"/>
        <dbReference type="EC" id="7.1.1.9"/>
    </reaction>
    <physiologicalReaction direction="left-to-right" evidence="16">
        <dbReference type="Rhea" id="RHEA:11437"/>
    </physiologicalReaction>
</comment>
<evidence type="ECO:0000256" key="12">
    <source>
        <dbReference type="ARBA" id="ARBA00022989"/>
    </source>
</evidence>
<keyword evidence="9" id="KW-0460">Magnesium</keyword>
<gene>
    <name evidence="20" type="primary">cox2</name>
</gene>
<reference evidence="20" key="1">
    <citation type="journal article" date="2016" name="Curr. Biol.">
        <title>Extensive Mitochondrial mRNA Editing and Unusual Mitochondrial Genome Organization in Calcaronean Sponges.</title>
        <authorList>
            <person name="Lavrov D.V."/>
            <person name="Adamski M."/>
            <person name="Chevaldonne P."/>
            <person name="Adamska M."/>
        </authorList>
    </citation>
    <scope>NUCLEOTIDE SEQUENCE</scope>
</reference>
<feature type="domain" description="Cytochrome oxidase subunit II copper A binding" evidence="18">
    <location>
        <begin position="94"/>
        <end position="219"/>
    </location>
</feature>
<dbReference type="InterPro" id="IPR045187">
    <property type="entry name" value="CcO_II"/>
</dbReference>
<keyword evidence="7" id="KW-0679">Respiratory chain</keyword>
<evidence type="ECO:0000256" key="15">
    <source>
        <dbReference type="ARBA" id="ARBA00031389"/>
    </source>
</evidence>
<dbReference type="InterPro" id="IPR011759">
    <property type="entry name" value="Cyt_c_oxidase_su2_TM_dom"/>
</dbReference>
<keyword evidence="13" id="KW-0186">Copper</keyword>
<dbReference type="SUPFAM" id="SSF81464">
    <property type="entry name" value="Cytochrome c oxidase subunit II-like, transmembrane region"/>
    <property type="match status" value="1"/>
</dbReference>
<evidence type="ECO:0000256" key="7">
    <source>
        <dbReference type="ARBA" id="ARBA00022660"/>
    </source>
</evidence>
<keyword evidence="11" id="KW-0249">Electron transport</keyword>
<dbReference type="GO" id="GO:0042773">
    <property type="term" value="P:ATP synthesis coupled electron transport"/>
    <property type="evidence" value="ECO:0007669"/>
    <property type="project" value="TreeGrafter"/>
</dbReference>